<evidence type="ECO:0000256" key="4">
    <source>
        <dbReference type="SAM" id="SignalP"/>
    </source>
</evidence>
<comment type="caution">
    <text evidence="5">The sequence shown here is derived from an EMBL/GenBank/DDBJ whole genome shotgun (WGS) entry which is preliminary data.</text>
</comment>
<dbReference type="GO" id="GO:0062129">
    <property type="term" value="C:chitin-based extracellular matrix"/>
    <property type="evidence" value="ECO:0007669"/>
    <property type="project" value="TreeGrafter"/>
</dbReference>
<dbReference type="GO" id="GO:0008010">
    <property type="term" value="F:structural constituent of chitin-based larval cuticle"/>
    <property type="evidence" value="ECO:0007669"/>
    <property type="project" value="TreeGrafter"/>
</dbReference>
<dbReference type="PANTHER" id="PTHR10380">
    <property type="entry name" value="CUTICLE PROTEIN"/>
    <property type="match status" value="1"/>
</dbReference>
<dbReference type="PRINTS" id="PR00947">
    <property type="entry name" value="CUTICLE"/>
</dbReference>
<dbReference type="InterPro" id="IPR000618">
    <property type="entry name" value="Insect_cuticle"/>
</dbReference>
<gene>
    <name evidence="5" type="ORF">APLA_LOCUS10446</name>
</gene>
<organism evidence="5 6">
    <name type="scientific">Arctia plantaginis</name>
    <name type="common">Wood tiger moth</name>
    <name type="synonym">Phalaena plantaginis</name>
    <dbReference type="NCBI Taxonomy" id="874455"/>
    <lineage>
        <taxon>Eukaryota</taxon>
        <taxon>Metazoa</taxon>
        <taxon>Ecdysozoa</taxon>
        <taxon>Arthropoda</taxon>
        <taxon>Hexapoda</taxon>
        <taxon>Insecta</taxon>
        <taxon>Pterygota</taxon>
        <taxon>Neoptera</taxon>
        <taxon>Endopterygota</taxon>
        <taxon>Lepidoptera</taxon>
        <taxon>Glossata</taxon>
        <taxon>Ditrysia</taxon>
        <taxon>Noctuoidea</taxon>
        <taxon>Erebidae</taxon>
        <taxon>Arctiinae</taxon>
        <taxon>Arctia</taxon>
    </lineage>
</organism>
<dbReference type="InterPro" id="IPR031311">
    <property type="entry name" value="CHIT_BIND_RR_consensus"/>
</dbReference>
<feature type="signal peptide" evidence="4">
    <location>
        <begin position="1"/>
        <end position="19"/>
    </location>
</feature>
<accession>A0A8S1AAQ6</accession>
<evidence type="ECO:0000313" key="5">
    <source>
        <dbReference type="EMBL" id="CAB3243604.1"/>
    </source>
</evidence>
<dbReference type="Pfam" id="PF00379">
    <property type="entry name" value="Chitin_bind_4"/>
    <property type="match status" value="1"/>
</dbReference>
<dbReference type="InterPro" id="IPR050468">
    <property type="entry name" value="Cuticle_Struct_Prot"/>
</dbReference>
<name>A0A8S1AAQ6_ARCPL</name>
<keyword evidence="1 3" id="KW-0193">Cuticle</keyword>
<evidence type="ECO:0000256" key="1">
    <source>
        <dbReference type="ARBA" id="ARBA00022460"/>
    </source>
</evidence>
<proteinExistence type="predicted"/>
<reference evidence="5 6" key="1">
    <citation type="submission" date="2020-04" db="EMBL/GenBank/DDBJ databases">
        <authorList>
            <person name="Wallbank WR R."/>
            <person name="Pardo Diaz C."/>
            <person name="Kozak K."/>
            <person name="Martin S."/>
            <person name="Jiggins C."/>
            <person name="Moest M."/>
            <person name="Warren A I."/>
            <person name="Byers J.R.P. K."/>
            <person name="Montejo-Kovacevich G."/>
            <person name="Yen C E."/>
        </authorList>
    </citation>
    <scope>NUCLEOTIDE SEQUENCE [LARGE SCALE GENOMIC DNA]</scope>
</reference>
<evidence type="ECO:0000256" key="2">
    <source>
        <dbReference type="ARBA" id="ARBA00022729"/>
    </source>
</evidence>
<dbReference type="PROSITE" id="PS51155">
    <property type="entry name" value="CHIT_BIND_RR_2"/>
    <property type="match status" value="1"/>
</dbReference>
<evidence type="ECO:0000256" key="3">
    <source>
        <dbReference type="PROSITE-ProRule" id="PRU00497"/>
    </source>
</evidence>
<feature type="chain" id="PRO_5035753103" evidence="4">
    <location>
        <begin position="20"/>
        <end position="217"/>
    </location>
</feature>
<dbReference type="PANTHER" id="PTHR10380:SF200">
    <property type="entry name" value="CUTICULAR PROTEIN 49AB-RELATED"/>
    <property type="match status" value="1"/>
</dbReference>
<dbReference type="AlphaFoldDB" id="A0A8S1AAQ6"/>
<sequence>MKSITIITLALAAISWSHAEEDGKYHPGFYGDVRYRYSKDPYYRRLAERNGKYGSIYKAYQPLYYQAPSREILSPLQVKLGGSVDQSPYPSTLSYRNPAVPIVSTYRPFVYTTPKPFAVTKSHPTTYFKSVVDGAASIVRENRNFDENNYHFSYETDNGIAAEESGVVDSSVNGIGGGTKVRGFYEYIGDDGHKYRVDYIADENGYRASGAHLPQTS</sequence>
<evidence type="ECO:0000313" key="6">
    <source>
        <dbReference type="Proteomes" id="UP000494256"/>
    </source>
</evidence>
<dbReference type="Proteomes" id="UP000494256">
    <property type="component" value="Unassembled WGS sequence"/>
</dbReference>
<protein>
    <submittedName>
        <fullName evidence="5">Uncharacterized protein</fullName>
    </submittedName>
</protein>
<dbReference type="PROSITE" id="PS00233">
    <property type="entry name" value="CHIT_BIND_RR_1"/>
    <property type="match status" value="1"/>
</dbReference>
<dbReference type="EMBL" id="CADEBD010000314">
    <property type="protein sequence ID" value="CAB3243604.1"/>
    <property type="molecule type" value="Genomic_DNA"/>
</dbReference>
<keyword evidence="2 4" id="KW-0732">Signal</keyword>